<keyword evidence="11" id="KW-0969">Cilium</keyword>
<comment type="similarity">
    <text evidence="2">Belongs to the MotB family.</text>
</comment>
<comment type="subcellular location">
    <subcellularLocation>
        <location evidence="1">Cell membrane</location>
        <topology evidence="1">Single-pass membrane protein</topology>
    </subcellularLocation>
</comment>
<sequence length="262" mass="29212">MSKHKKEHHEEHVDESWLIPYADLLTLLLALFIILFAMSNMDAKKYDILMHSLNSAFTGGTGQFQVSNVVPMNIAPNVDSKKYDAPATHAPEQQAMAAQLHKEERELEELKKQLDAYIEQNQLTTQLDTKLTHDRLMVTIRDRALFESGSAALKDESRKLALAISDMLAQYPGYEVQVAGFTDNVPITNGEFSDNWELSSTRAVNFMRLLLANQSVDPSLFSSTGYGEYHALESNDTAEGRAVNRRVEVSVIRNVKPAAGGA</sequence>
<comment type="caution">
    <text evidence="11">The sequence shown here is derived from an EMBL/GenBank/DDBJ whole genome shotgun (WGS) entry which is preliminary data.</text>
</comment>
<dbReference type="PANTHER" id="PTHR30329">
    <property type="entry name" value="STATOR ELEMENT OF FLAGELLAR MOTOR COMPLEX"/>
    <property type="match status" value="1"/>
</dbReference>
<keyword evidence="3" id="KW-1003">Cell membrane</keyword>
<evidence type="ECO:0000313" key="11">
    <source>
        <dbReference type="EMBL" id="PZE19569.1"/>
    </source>
</evidence>
<evidence type="ECO:0000256" key="8">
    <source>
        <dbReference type="SAM" id="Coils"/>
    </source>
</evidence>
<keyword evidence="11" id="KW-0966">Cell projection</keyword>
<keyword evidence="8" id="KW-0175">Coiled coil</keyword>
<evidence type="ECO:0000256" key="7">
    <source>
        <dbReference type="PROSITE-ProRule" id="PRU00473"/>
    </source>
</evidence>
<dbReference type="InterPro" id="IPR006665">
    <property type="entry name" value="OmpA-like"/>
</dbReference>
<keyword evidence="11" id="KW-0282">Flagellum</keyword>
<gene>
    <name evidence="11" type="ORF">CBW46_017780</name>
</gene>
<dbReference type="EMBL" id="NHRJ02000015">
    <property type="protein sequence ID" value="PZE19569.1"/>
    <property type="molecule type" value="Genomic_DNA"/>
</dbReference>
<dbReference type="Pfam" id="PF00691">
    <property type="entry name" value="OmpA"/>
    <property type="match status" value="1"/>
</dbReference>
<keyword evidence="12" id="KW-1185">Reference proteome</keyword>
<keyword evidence="6 7" id="KW-0472">Membrane</keyword>
<evidence type="ECO:0000256" key="5">
    <source>
        <dbReference type="ARBA" id="ARBA00022989"/>
    </source>
</evidence>
<keyword evidence="5 9" id="KW-1133">Transmembrane helix</keyword>
<dbReference type="NCBIfam" id="NF005831">
    <property type="entry name" value="PRK07734.1"/>
    <property type="match status" value="1"/>
</dbReference>
<feature type="coiled-coil region" evidence="8">
    <location>
        <begin position="93"/>
        <end position="127"/>
    </location>
</feature>
<dbReference type="Pfam" id="PF13677">
    <property type="entry name" value="MotB_plug"/>
    <property type="match status" value="1"/>
</dbReference>
<evidence type="ECO:0000256" key="6">
    <source>
        <dbReference type="ARBA" id="ARBA00023136"/>
    </source>
</evidence>
<feature type="transmembrane region" description="Helical" evidence="9">
    <location>
        <begin position="18"/>
        <end position="38"/>
    </location>
</feature>
<proteinExistence type="inferred from homology"/>
<accession>A0A2W1N485</accession>
<dbReference type="InterPro" id="IPR036737">
    <property type="entry name" value="OmpA-like_sf"/>
</dbReference>
<dbReference type="GO" id="GO:0005886">
    <property type="term" value="C:plasma membrane"/>
    <property type="evidence" value="ECO:0007669"/>
    <property type="project" value="UniProtKB-SubCell"/>
</dbReference>
<evidence type="ECO:0000259" key="10">
    <source>
        <dbReference type="PROSITE" id="PS51123"/>
    </source>
</evidence>
<evidence type="ECO:0000313" key="12">
    <source>
        <dbReference type="Proteomes" id="UP000214746"/>
    </source>
</evidence>
<dbReference type="Proteomes" id="UP000214746">
    <property type="component" value="Unassembled WGS sequence"/>
</dbReference>
<evidence type="ECO:0000256" key="4">
    <source>
        <dbReference type="ARBA" id="ARBA00022692"/>
    </source>
</evidence>
<dbReference type="RefSeq" id="WP_089201314.1">
    <property type="nucleotide sequence ID" value="NZ_NHRJ02000015.1"/>
</dbReference>
<protein>
    <submittedName>
        <fullName evidence="11">Flagellar motor protein MotB</fullName>
    </submittedName>
</protein>
<evidence type="ECO:0000256" key="9">
    <source>
        <dbReference type="SAM" id="Phobius"/>
    </source>
</evidence>
<dbReference type="OrthoDB" id="9815217at2"/>
<dbReference type="Gene3D" id="3.30.1330.60">
    <property type="entry name" value="OmpA-like domain"/>
    <property type="match status" value="1"/>
</dbReference>
<evidence type="ECO:0000256" key="2">
    <source>
        <dbReference type="ARBA" id="ARBA00008914"/>
    </source>
</evidence>
<dbReference type="InterPro" id="IPR050330">
    <property type="entry name" value="Bact_OuterMem_StrucFunc"/>
</dbReference>
<dbReference type="PANTHER" id="PTHR30329:SF21">
    <property type="entry name" value="LIPOPROTEIN YIAD-RELATED"/>
    <property type="match status" value="1"/>
</dbReference>
<reference evidence="11" key="1">
    <citation type="submission" date="2018-06" db="EMBL/GenBank/DDBJ databases">
        <title>Paenibacillus xerothermodurans sp. nov. an extremely dry heat resistant spore forming bacterium isolated from the soil of Cape Canaveral, Florida.</title>
        <authorList>
            <person name="Seuylemezian A."/>
            <person name="Kaur N."/>
            <person name="Patil P."/>
            <person name="Patil P."/>
            <person name="Mayilraj S."/>
            <person name="Vaishampayan P."/>
        </authorList>
    </citation>
    <scope>NUCLEOTIDE SEQUENCE [LARGE SCALE GENOMIC DNA]</scope>
    <source>
        <strain evidence="11">ATCC 27380</strain>
    </source>
</reference>
<name>A0A2W1N485_PAEXE</name>
<dbReference type="SUPFAM" id="SSF103088">
    <property type="entry name" value="OmpA-like"/>
    <property type="match status" value="1"/>
</dbReference>
<feature type="domain" description="OmpA-like" evidence="10">
    <location>
        <begin position="133"/>
        <end position="255"/>
    </location>
</feature>
<dbReference type="PROSITE" id="PS51123">
    <property type="entry name" value="OMPA_2"/>
    <property type="match status" value="1"/>
</dbReference>
<keyword evidence="4 9" id="KW-0812">Transmembrane</keyword>
<dbReference type="InterPro" id="IPR025713">
    <property type="entry name" value="MotB-like_N_dom"/>
</dbReference>
<dbReference type="AlphaFoldDB" id="A0A2W1N485"/>
<evidence type="ECO:0000256" key="3">
    <source>
        <dbReference type="ARBA" id="ARBA00022475"/>
    </source>
</evidence>
<organism evidence="11 12">
    <name type="scientific">Paenibacillus xerothermodurans</name>
    <dbReference type="NCBI Taxonomy" id="1977292"/>
    <lineage>
        <taxon>Bacteria</taxon>
        <taxon>Bacillati</taxon>
        <taxon>Bacillota</taxon>
        <taxon>Bacilli</taxon>
        <taxon>Bacillales</taxon>
        <taxon>Paenibacillaceae</taxon>
        <taxon>Paenibacillus</taxon>
    </lineage>
</organism>
<dbReference type="CDD" id="cd07185">
    <property type="entry name" value="OmpA_C-like"/>
    <property type="match status" value="1"/>
</dbReference>
<evidence type="ECO:0000256" key="1">
    <source>
        <dbReference type="ARBA" id="ARBA00004162"/>
    </source>
</evidence>